<protein>
    <submittedName>
        <fullName evidence="1">DUF4304 domain-containing protein</fullName>
    </submittedName>
</protein>
<reference evidence="2" key="1">
    <citation type="journal article" date="2019" name="Int. J. Syst. Evol. Microbiol.">
        <title>The Global Catalogue of Microorganisms (GCM) 10K type strain sequencing project: providing services to taxonomists for standard genome sequencing and annotation.</title>
        <authorList>
            <consortium name="The Broad Institute Genomics Platform"/>
            <consortium name="The Broad Institute Genome Sequencing Center for Infectious Disease"/>
            <person name="Wu L."/>
            <person name="Ma J."/>
        </authorList>
    </citation>
    <scope>NUCLEOTIDE SEQUENCE [LARGE SCALE GENOMIC DNA]</scope>
    <source>
        <strain evidence="2">JCM 31319</strain>
    </source>
</reference>
<dbReference type="EMBL" id="JBHTLD010000110">
    <property type="protein sequence ID" value="MFD1187025.1"/>
    <property type="molecule type" value="Genomic_DNA"/>
</dbReference>
<gene>
    <name evidence="1" type="ORF">ACFQ2O_12490</name>
</gene>
<evidence type="ECO:0000313" key="1">
    <source>
        <dbReference type="EMBL" id="MFD1187025.1"/>
    </source>
</evidence>
<feature type="non-terminal residue" evidence="1">
    <location>
        <position position="192"/>
    </location>
</feature>
<organism evidence="1 2">
    <name type="scientific">Pontibacter rugosus</name>
    <dbReference type="NCBI Taxonomy" id="1745966"/>
    <lineage>
        <taxon>Bacteria</taxon>
        <taxon>Pseudomonadati</taxon>
        <taxon>Bacteroidota</taxon>
        <taxon>Cytophagia</taxon>
        <taxon>Cytophagales</taxon>
        <taxon>Hymenobacteraceae</taxon>
        <taxon>Pontibacter</taxon>
    </lineage>
</organism>
<dbReference type="Proteomes" id="UP001597094">
    <property type="component" value="Unassembled WGS sequence"/>
</dbReference>
<proteinExistence type="predicted"/>
<keyword evidence="2" id="KW-1185">Reference proteome</keyword>
<dbReference type="Pfam" id="PF14137">
    <property type="entry name" value="DUF4304"/>
    <property type="match status" value="1"/>
</dbReference>
<sequence length="192" mass="22740">MTDKLRNEFDVVCKGIVIPFFKDLGFRRKMLHFSRQVNDITQCFNVQKSQWNSYNDSITFIFNFGFYNAEISSIVADKKIDLEFPKTYDCFVQNRLGTFSHNRDHWYTLSQNIDATITAEKIKSDLEKHLKPMFENYTSLENLKLLINKDEEYFTSTLSPYYLIAFYMLTNQVDKGRLAIKEHYKMALTPQT</sequence>
<evidence type="ECO:0000313" key="2">
    <source>
        <dbReference type="Proteomes" id="UP001597094"/>
    </source>
</evidence>
<comment type="caution">
    <text evidence="1">The sequence shown here is derived from an EMBL/GenBank/DDBJ whole genome shotgun (WGS) entry which is preliminary data.</text>
</comment>
<name>A0ABW3SU08_9BACT</name>
<accession>A0ABW3SU08</accession>
<dbReference type="RefSeq" id="WP_377528066.1">
    <property type="nucleotide sequence ID" value="NZ_JBHTLD010000110.1"/>
</dbReference>
<dbReference type="InterPro" id="IPR025412">
    <property type="entry name" value="DUF4304"/>
</dbReference>